<feature type="domain" description="Methylated-DNA-[protein]-cysteine S-methyltransferase DNA binding" evidence="9">
    <location>
        <begin position="91"/>
        <end position="169"/>
    </location>
</feature>
<dbReference type="eggNOG" id="COG0350">
    <property type="taxonomic scope" value="Bacteria"/>
</dbReference>
<sequence>MKNKDAVFFMEVETSHGIAGFVYQNAPFALLKTYLPKPQKAQLPKEVHAMKVESSPAREARELAQKIQDYFTGSPLDPHLDILDFEGLTELQIKVLHTVAAIPYGQVCSYGEVARRAGCPRAARFVGSVMAGNPFPMFVPCHRVVRSDGKLGGFGGGLPLKETMLAVESGKHLAGKQGV</sequence>
<name>B8FN88_DESAL</name>
<dbReference type="PANTHER" id="PTHR10815">
    <property type="entry name" value="METHYLATED-DNA--PROTEIN-CYSTEINE METHYLTRANSFERASE"/>
    <property type="match status" value="1"/>
</dbReference>
<comment type="catalytic activity">
    <reaction evidence="8">
        <text>a 6-O-methyl-2'-deoxyguanosine in DNA + L-cysteinyl-[protein] = S-methyl-L-cysteinyl-[protein] + a 2'-deoxyguanosine in DNA</text>
        <dbReference type="Rhea" id="RHEA:24000"/>
        <dbReference type="Rhea" id="RHEA-COMP:10131"/>
        <dbReference type="Rhea" id="RHEA-COMP:10132"/>
        <dbReference type="Rhea" id="RHEA-COMP:11367"/>
        <dbReference type="Rhea" id="RHEA-COMP:11368"/>
        <dbReference type="ChEBI" id="CHEBI:29950"/>
        <dbReference type="ChEBI" id="CHEBI:82612"/>
        <dbReference type="ChEBI" id="CHEBI:85445"/>
        <dbReference type="ChEBI" id="CHEBI:85448"/>
        <dbReference type="EC" id="2.1.1.63"/>
    </reaction>
</comment>
<evidence type="ECO:0000256" key="8">
    <source>
        <dbReference type="ARBA" id="ARBA00049348"/>
    </source>
</evidence>
<dbReference type="SUPFAM" id="SSF46767">
    <property type="entry name" value="Methylated DNA-protein cysteine methyltransferase, C-terminal domain"/>
    <property type="match status" value="1"/>
</dbReference>
<keyword evidence="7" id="KW-0234">DNA repair</keyword>
<dbReference type="EC" id="2.1.1.63" evidence="3"/>
<comment type="catalytic activity">
    <reaction evidence="1">
        <text>a 4-O-methyl-thymidine in DNA + L-cysteinyl-[protein] = a thymidine in DNA + S-methyl-L-cysteinyl-[protein]</text>
        <dbReference type="Rhea" id="RHEA:53428"/>
        <dbReference type="Rhea" id="RHEA-COMP:10131"/>
        <dbReference type="Rhea" id="RHEA-COMP:10132"/>
        <dbReference type="Rhea" id="RHEA-COMP:13555"/>
        <dbReference type="Rhea" id="RHEA-COMP:13556"/>
        <dbReference type="ChEBI" id="CHEBI:29950"/>
        <dbReference type="ChEBI" id="CHEBI:82612"/>
        <dbReference type="ChEBI" id="CHEBI:137386"/>
        <dbReference type="ChEBI" id="CHEBI:137387"/>
        <dbReference type="EC" id="2.1.1.63"/>
    </reaction>
</comment>
<keyword evidence="6" id="KW-0227">DNA damage</keyword>
<dbReference type="InterPro" id="IPR014048">
    <property type="entry name" value="MethylDNA_cys_MeTrfase_DNA-bd"/>
</dbReference>
<proteinExistence type="inferred from homology"/>
<dbReference type="HOGENOM" id="CLU_000445_52_2_7"/>
<evidence type="ECO:0000259" key="9">
    <source>
        <dbReference type="Pfam" id="PF01035"/>
    </source>
</evidence>
<dbReference type="CDD" id="cd06445">
    <property type="entry name" value="ATase"/>
    <property type="match status" value="1"/>
</dbReference>
<evidence type="ECO:0000256" key="5">
    <source>
        <dbReference type="ARBA" id="ARBA00022679"/>
    </source>
</evidence>
<dbReference type="PANTHER" id="PTHR10815:SF13">
    <property type="entry name" value="METHYLATED-DNA--PROTEIN-CYSTEINE METHYLTRANSFERASE"/>
    <property type="match status" value="1"/>
</dbReference>
<comment type="similarity">
    <text evidence="2">Belongs to the MGMT family.</text>
</comment>
<dbReference type="FunFam" id="1.10.10.10:FF:000214">
    <property type="entry name" value="Methylated-DNA--protein-cysteine methyltransferase"/>
    <property type="match status" value="1"/>
</dbReference>
<dbReference type="InterPro" id="IPR036217">
    <property type="entry name" value="MethylDNA_cys_MeTrfase_DNAb"/>
</dbReference>
<dbReference type="Gene3D" id="1.10.10.10">
    <property type="entry name" value="Winged helix-like DNA-binding domain superfamily/Winged helix DNA-binding domain"/>
    <property type="match status" value="1"/>
</dbReference>
<dbReference type="GO" id="GO:0003908">
    <property type="term" value="F:methylated-DNA-[protein]-cysteine S-methyltransferase activity"/>
    <property type="evidence" value="ECO:0007669"/>
    <property type="project" value="UniProtKB-EC"/>
</dbReference>
<evidence type="ECO:0000256" key="4">
    <source>
        <dbReference type="ARBA" id="ARBA00022603"/>
    </source>
</evidence>
<dbReference type="EMBL" id="CP001322">
    <property type="protein sequence ID" value="ACL06057.1"/>
    <property type="molecule type" value="Genomic_DNA"/>
</dbReference>
<reference evidence="10 11" key="1">
    <citation type="journal article" date="2012" name="Environ. Microbiol.">
        <title>The genome sequence of Desulfatibacillum alkenivorans AK-01: a blueprint for anaerobic alkane oxidation.</title>
        <authorList>
            <person name="Callaghan A.V."/>
            <person name="Morris B.E."/>
            <person name="Pereira I.A."/>
            <person name="McInerney M.J."/>
            <person name="Austin R.N."/>
            <person name="Groves J.T."/>
            <person name="Kukor J.J."/>
            <person name="Suflita J.M."/>
            <person name="Young L.Y."/>
            <person name="Zylstra G.J."/>
            <person name="Wawrik B."/>
        </authorList>
    </citation>
    <scope>NUCLEOTIDE SEQUENCE [LARGE SCALE GENOMIC DNA]</scope>
    <source>
        <strain evidence="10 11">AK-01</strain>
    </source>
</reference>
<gene>
    <name evidence="10" type="ordered locus">Dalk_4378</name>
</gene>
<dbReference type="GO" id="GO:0006281">
    <property type="term" value="P:DNA repair"/>
    <property type="evidence" value="ECO:0007669"/>
    <property type="project" value="UniProtKB-KW"/>
</dbReference>
<evidence type="ECO:0000256" key="6">
    <source>
        <dbReference type="ARBA" id="ARBA00022763"/>
    </source>
</evidence>
<accession>B8FN88</accession>
<dbReference type="PROSITE" id="PS00374">
    <property type="entry name" value="MGMT"/>
    <property type="match status" value="1"/>
</dbReference>
<dbReference type="GO" id="GO:0032259">
    <property type="term" value="P:methylation"/>
    <property type="evidence" value="ECO:0007669"/>
    <property type="project" value="UniProtKB-KW"/>
</dbReference>
<dbReference type="Pfam" id="PF01035">
    <property type="entry name" value="DNA_binding_1"/>
    <property type="match status" value="1"/>
</dbReference>
<evidence type="ECO:0000256" key="3">
    <source>
        <dbReference type="ARBA" id="ARBA00011918"/>
    </source>
</evidence>
<keyword evidence="5" id="KW-0808">Transferase</keyword>
<dbReference type="NCBIfam" id="TIGR00589">
    <property type="entry name" value="ogt"/>
    <property type="match status" value="1"/>
</dbReference>
<evidence type="ECO:0000256" key="1">
    <source>
        <dbReference type="ARBA" id="ARBA00001286"/>
    </source>
</evidence>
<organism evidence="10 11">
    <name type="scientific">Desulfatibacillum aliphaticivorans</name>
    <dbReference type="NCBI Taxonomy" id="218208"/>
    <lineage>
        <taxon>Bacteria</taxon>
        <taxon>Pseudomonadati</taxon>
        <taxon>Thermodesulfobacteriota</taxon>
        <taxon>Desulfobacteria</taxon>
        <taxon>Desulfobacterales</taxon>
        <taxon>Desulfatibacillaceae</taxon>
        <taxon>Desulfatibacillum</taxon>
    </lineage>
</organism>
<dbReference type="AlphaFoldDB" id="B8FN88"/>
<evidence type="ECO:0000313" key="10">
    <source>
        <dbReference type="EMBL" id="ACL06057.1"/>
    </source>
</evidence>
<dbReference type="InterPro" id="IPR036388">
    <property type="entry name" value="WH-like_DNA-bd_sf"/>
</dbReference>
<dbReference type="KEGG" id="dal:Dalk_4378"/>
<keyword evidence="4 10" id="KW-0489">Methyltransferase</keyword>
<protein>
    <recommendedName>
        <fullName evidence="3">methylated-DNA--[protein]-cysteine S-methyltransferase</fullName>
        <ecNumber evidence="3">2.1.1.63</ecNumber>
    </recommendedName>
</protein>
<dbReference type="Proteomes" id="UP000000739">
    <property type="component" value="Chromosome"/>
</dbReference>
<dbReference type="RefSeq" id="WP_015949103.1">
    <property type="nucleotide sequence ID" value="NC_011768.1"/>
</dbReference>
<dbReference type="InterPro" id="IPR001497">
    <property type="entry name" value="MethylDNA_cys_MeTrfase_AS"/>
</dbReference>
<evidence type="ECO:0000256" key="2">
    <source>
        <dbReference type="ARBA" id="ARBA00008711"/>
    </source>
</evidence>
<evidence type="ECO:0000313" key="11">
    <source>
        <dbReference type="Proteomes" id="UP000000739"/>
    </source>
</evidence>
<evidence type="ECO:0000256" key="7">
    <source>
        <dbReference type="ARBA" id="ARBA00023204"/>
    </source>
</evidence>
<keyword evidence="11" id="KW-1185">Reference proteome</keyword>